<gene>
    <name evidence="2" type="ORF">A2609_02155</name>
</gene>
<accession>A0A1F6G3D4</accession>
<evidence type="ECO:0000256" key="1">
    <source>
        <dbReference type="SAM" id="Phobius"/>
    </source>
</evidence>
<sequence length="97" mass="10655">MTTSFLKHFRYDSYCNPVRDWLALLVFSVIVLAGIIVWNVWAFDTVANGGVIGAAATSTTPIFDQSSLDTIHTIFANRAAEEAKYETGAYSFADPSQ</sequence>
<keyword evidence="1" id="KW-0472">Membrane</keyword>
<evidence type="ECO:0000313" key="3">
    <source>
        <dbReference type="Proteomes" id="UP000176867"/>
    </source>
</evidence>
<comment type="caution">
    <text evidence="2">The sequence shown here is derived from an EMBL/GenBank/DDBJ whole genome shotgun (WGS) entry which is preliminary data.</text>
</comment>
<reference evidence="2 3" key="1">
    <citation type="journal article" date="2016" name="Nat. Commun.">
        <title>Thousands of microbial genomes shed light on interconnected biogeochemical processes in an aquifer system.</title>
        <authorList>
            <person name="Anantharaman K."/>
            <person name="Brown C.T."/>
            <person name="Hug L.A."/>
            <person name="Sharon I."/>
            <person name="Castelle C.J."/>
            <person name="Probst A.J."/>
            <person name="Thomas B.C."/>
            <person name="Singh A."/>
            <person name="Wilkins M.J."/>
            <person name="Karaoz U."/>
            <person name="Brodie E.L."/>
            <person name="Williams K.H."/>
            <person name="Hubbard S.S."/>
            <person name="Banfield J.F."/>
        </authorList>
    </citation>
    <scope>NUCLEOTIDE SEQUENCE [LARGE SCALE GENOMIC DNA]</scope>
</reference>
<evidence type="ECO:0000313" key="2">
    <source>
        <dbReference type="EMBL" id="OGG92637.1"/>
    </source>
</evidence>
<dbReference type="AlphaFoldDB" id="A0A1F6G3D4"/>
<dbReference type="EMBL" id="MFMU01000023">
    <property type="protein sequence ID" value="OGG92637.1"/>
    <property type="molecule type" value="Genomic_DNA"/>
</dbReference>
<proteinExistence type="predicted"/>
<protein>
    <submittedName>
        <fullName evidence="2">Uncharacterized protein</fullName>
    </submittedName>
</protein>
<keyword evidence="1" id="KW-0812">Transmembrane</keyword>
<organism evidence="2 3">
    <name type="scientific">Candidatus Kaiserbacteria bacterium RIFOXYD1_FULL_47_14</name>
    <dbReference type="NCBI Taxonomy" id="1798533"/>
    <lineage>
        <taxon>Bacteria</taxon>
        <taxon>Candidatus Kaiseribacteriota</taxon>
    </lineage>
</organism>
<dbReference type="Proteomes" id="UP000176867">
    <property type="component" value="Unassembled WGS sequence"/>
</dbReference>
<keyword evidence="1" id="KW-1133">Transmembrane helix</keyword>
<feature type="transmembrane region" description="Helical" evidence="1">
    <location>
        <begin position="21"/>
        <end position="41"/>
    </location>
</feature>
<name>A0A1F6G3D4_9BACT</name>